<sequence length="126" mass="12101">MALAKGQSLASLQKEKAAAPGSTTAPATNAAADAPGSVINLAGDDGIPPAAAAAVPQGQATVAGRAAGVSPAMAGASGGGAAPPPVATRPRGGKGLNYLQQRAEPIALPPRRLPGVVAGRRSRWPG</sequence>
<dbReference type="EMBL" id="FN648426">
    <property type="protein sequence ID" value="CBJ49242.1"/>
    <property type="molecule type" value="Genomic_DNA"/>
</dbReference>
<evidence type="ECO:0000313" key="3">
    <source>
        <dbReference type="Proteomes" id="UP000002630"/>
    </source>
</evidence>
<feature type="compositionally biased region" description="Low complexity" evidence="1">
    <location>
        <begin position="42"/>
        <end position="75"/>
    </location>
</feature>
<protein>
    <submittedName>
        <fullName evidence="2">Uncharacterized protein</fullName>
    </submittedName>
</protein>
<keyword evidence="3" id="KW-1185">Reference proteome</keyword>
<evidence type="ECO:0000256" key="1">
    <source>
        <dbReference type="SAM" id="MobiDB-lite"/>
    </source>
</evidence>
<dbReference type="Proteomes" id="UP000002630">
    <property type="component" value="Linkage Group LG33"/>
</dbReference>
<dbReference type="InParanoid" id="D7FT70"/>
<accession>D7FT70</accession>
<evidence type="ECO:0000313" key="2">
    <source>
        <dbReference type="EMBL" id="CBJ49242.1"/>
    </source>
</evidence>
<organism evidence="2 3">
    <name type="scientific">Ectocarpus siliculosus</name>
    <name type="common">Brown alga</name>
    <name type="synonym">Conferva siliculosa</name>
    <dbReference type="NCBI Taxonomy" id="2880"/>
    <lineage>
        <taxon>Eukaryota</taxon>
        <taxon>Sar</taxon>
        <taxon>Stramenopiles</taxon>
        <taxon>Ochrophyta</taxon>
        <taxon>PX clade</taxon>
        <taxon>Phaeophyceae</taxon>
        <taxon>Ectocarpales</taxon>
        <taxon>Ectocarpaceae</taxon>
        <taxon>Ectocarpus</taxon>
    </lineage>
</organism>
<feature type="region of interest" description="Disordered" evidence="1">
    <location>
        <begin position="1"/>
        <end position="126"/>
    </location>
</feature>
<gene>
    <name evidence="2" type="ORF">Esi_0245_0045</name>
</gene>
<feature type="compositionally biased region" description="Low complexity" evidence="1">
    <location>
        <begin position="18"/>
        <end position="35"/>
    </location>
</feature>
<proteinExistence type="predicted"/>
<dbReference type="EMBL" id="FN649758">
    <property type="protein sequence ID" value="CBJ49242.1"/>
    <property type="molecule type" value="Genomic_DNA"/>
</dbReference>
<name>D7FT70_ECTSI</name>
<dbReference type="AlphaFoldDB" id="D7FT70"/>
<reference evidence="2 3" key="1">
    <citation type="journal article" date="2010" name="Nature">
        <title>The Ectocarpus genome and the independent evolution of multicellularity in brown algae.</title>
        <authorList>
            <person name="Cock J.M."/>
            <person name="Sterck L."/>
            <person name="Rouze P."/>
            <person name="Scornet D."/>
            <person name="Allen A.E."/>
            <person name="Amoutzias G."/>
            <person name="Anthouard V."/>
            <person name="Artiguenave F."/>
            <person name="Aury J.M."/>
            <person name="Badger J.H."/>
            <person name="Beszteri B."/>
            <person name="Billiau K."/>
            <person name="Bonnet E."/>
            <person name="Bothwell J.H."/>
            <person name="Bowler C."/>
            <person name="Boyen C."/>
            <person name="Brownlee C."/>
            <person name="Carrano C.J."/>
            <person name="Charrier B."/>
            <person name="Cho G.Y."/>
            <person name="Coelho S.M."/>
            <person name="Collen J."/>
            <person name="Corre E."/>
            <person name="Da Silva C."/>
            <person name="Delage L."/>
            <person name="Delaroque N."/>
            <person name="Dittami S.M."/>
            <person name="Doulbeau S."/>
            <person name="Elias M."/>
            <person name="Farnham G."/>
            <person name="Gachon C.M."/>
            <person name="Gschloessl B."/>
            <person name="Heesch S."/>
            <person name="Jabbari K."/>
            <person name="Jubin C."/>
            <person name="Kawai H."/>
            <person name="Kimura K."/>
            <person name="Kloareg B."/>
            <person name="Kupper F.C."/>
            <person name="Lang D."/>
            <person name="Le Bail A."/>
            <person name="Leblanc C."/>
            <person name="Lerouge P."/>
            <person name="Lohr M."/>
            <person name="Lopez P.J."/>
            <person name="Martens C."/>
            <person name="Maumus F."/>
            <person name="Michel G."/>
            <person name="Miranda-Saavedra D."/>
            <person name="Morales J."/>
            <person name="Moreau H."/>
            <person name="Motomura T."/>
            <person name="Nagasato C."/>
            <person name="Napoli C.A."/>
            <person name="Nelson D.R."/>
            <person name="Nyvall-Collen P."/>
            <person name="Peters A.F."/>
            <person name="Pommier C."/>
            <person name="Potin P."/>
            <person name="Poulain J."/>
            <person name="Quesneville H."/>
            <person name="Read B."/>
            <person name="Rensing S.A."/>
            <person name="Ritter A."/>
            <person name="Rousvoal S."/>
            <person name="Samanta M."/>
            <person name="Samson G."/>
            <person name="Schroeder D.C."/>
            <person name="Segurens B."/>
            <person name="Strittmatter M."/>
            <person name="Tonon T."/>
            <person name="Tregear J.W."/>
            <person name="Valentin K."/>
            <person name="von Dassow P."/>
            <person name="Yamagishi T."/>
            <person name="Van de Peer Y."/>
            <person name="Wincker P."/>
        </authorList>
    </citation>
    <scope>NUCLEOTIDE SEQUENCE [LARGE SCALE GENOMIC DNA]</scope>
    <source>
        <strain evidence="3">Ec32 / CCAP1310/4</strain>
    </source>
</reference>